<accession>A0A644WMG1</accession>
<organism evidence="2">
    <name type="scientific">bioreactor metagenome</name>
    <dbReference type="NCBI Taxonomy" id="1076179"/>
    <lineage>
        <taxon>unclassified sequences</taxon>
        <taxon>metagenomes</taxon>
        <taxon>ecological metagenomes</taxon>
    </lineage>
</organism>
<dbReference type="SUPFAM" id="SSF47413">
    <property type="entry name" value="lambda repressor-like DNA-binding domains"/>
    <property type="match status" value="1"/>
</dbReference>
<sequence length="90" mass="10162">MLLLNVNKYKFVVRCNILQVSYKKLWKLLIDKNMKKTDLQLAAGISAGTLAKLGRSETVSMDILMRICIALSCDIGDIIEFINDSQNKNI</sequence>
<gene>
    <name evidence="2" type="ORF">SDC9_51090</name>
</gene>
<name>A0A644WMG1_9ZZZZ</name>
<proteinExistence type="predicted"/>
<dbReference type="EMBL" id="VSSQ01001073">
    <property type="protein sequence ID" value="MPM04809.1"/>
    <property type="molecule type" value="Genomic_DNA"/>
</dbReference>
<evidence type="ECO:0000313" key="2">
    <source>
        <dbReference type="EMBL" id="MPM04809.1"/>
    </source>
</evidence>
<dbReference type="PROSITE" id="PS50943">
    <property type="entry name" value="HTH_CROC1"/>
    <property type="match status" value="1"/>
</dbReference>
<comment type="caution">
    <text evidence="2">The sequence shown here is derived from an EMBL/GenBank/DDBJ whole genome shotgun (WGS) entry which is preliminary data.</text>
</comment>
<dbReference type="AlphaFoldDB" id="A0A644WMG1"/>
<evidence type="ECO:0000259" key="1">
    <source>
        <dbReference type="PROSITE" id="PS50943"/>
    </source>
</evidence>
<dbReference type="InterPro" id="IPR010982">
    <property type="entry name" value="Lambda_DNA-bd_dom_sf"/>
</dbReference>
<feature type="domain" description="HTH cro/C1-type" evidence="1">
    <location>
        <begin position="25"/>
        <end position="78"/>
    </location>
</feature>
<protein>
    <recommendedName>
        <fullName evidence="1">HTH cro/C1-type domain-containing protein</fullName>
    </recommendedName>
</protein>
<reference evidence="2" key="1">
    <citation type="submission" date="2019-08" db="EMBL/GenBank/DDBJ databases">
        <authorList>
            <person name="Kucharzyk K."/>
            <person name="Murdoch R.W."/>
            <person name="Higgins S."/>
            <person name="Loffler F."/>
        </authorList>
    </citation>
    <scope>NUCLEOTIDE SEQUENCE</scope>
</reference>
<dbReference type="InterPro" id="IPR001387">
    <property type="entry name" value="Cro/C1-type_HTH"/>
</dbReference>
<dbReference type="GO" id="GO:0003677">
    <property type="term" value="F:DNA binding"/>
    <property type="evidence" value="ECO:0007669"/>
    <property type="project" value="InterPro"/>
</dbReference>
<dbReference type="Pfam" id="PF13443">
    <property type="entry name" value="HTH_26"/>
    <property type="match status" value="1"/>
</dbReference>
<dbReference type="Gene3D" id="1.10.260.40">
    <property type="entry name" value="lambda repressor-like DNA-binding domains"/>
    <property type="match status" value="1"/>
</dbReference>